<feature type="signal peptide" evidence="1">
    <location>
        <begin position="1"/>
        <end position="19"/>
    </location>
</feature>
<reference evidence="2 3" key="1">
    <citation type="submission" date="2021-03" db="EMBL/GenBank/DDBJ databases">
        <title>Geobacter metallireducens gen. nov. sp. nov., a microorganism capable of coupling the complete oxidation of organic compounds to the reduction of iron and other metals.</title>
        <authorList>
            <person name="Li Y."/>
        </authorList>
    </citation>
    <scope>NUCLEOTIDE SEQUENCE [LARGE SCALE GENOMIC DNA]</scope>
    <source>
        <strain evidence="2 3">Jerry-YX</strain>
    </source>
</reference>
<dbReference type="EMBL" id="CP071382">
    <property type="protein sequence ID" value="QSV45584.1"/>
    <property type="molecule type" value="Genomic_DNA"/>
</dbReference>
<dbReference type="Proteomes" id="UP000663651">
    <property type="component" value="Chromosome"/>
</dbReference>
<keyword evidence="1" id="KW-0732">Signal</keyword>
<sequence>MRVLLVAAIVLFAASSAVAATKSVTFYLDGTRVESSLSAPKGYLELPLPGNYIQGSFRVRHVGQGSVTRVEMSPASPDPRADREMKDLVERRRILEDRLKALEVRQEIFTSAAKSQSSKAPRKTKTNPHPLETIRKGTDYAVAQLEEVYRGRRKTEEGLRAIDARIAALKKEGGIGGSVARVWLSGKGGAVYSYLTNGAGWTPVYDFRLGGNGMVEVTVKAQLPRATRDKTSVVPSRMADAKAGFAPVPISGTLATVARYNMPVEREEALPVPQGGVKFTFRNTTGETLAAGAGACYMKGEYVGHVSFAGSSSGEAGELVAGSLGI</sequence>
<evidence type="ECO:0000313" key="2">
    <source>
        <dbReference type="EMBL" id="QSV45584.1"/>
    </source>
</evidence>
<keyword evidence="3" id="KW-1185">Reference proteome</keyword>
<proteinExistence type="predicted"/>
<evidence type="ECO:0000313" key="3">
    <source>
        <dbReference type="Proteomes" id="UP000663651"/>
    </source>
</evidence>
<gene>
    <name evidence="2" type="ORF">JZM60_15935</name>
</gene>
<evidence type="ECO:0008006" key="4">
    <source>
        <dbReference type="Google" id="ProtNLM"/>
    </source>
</evidence>
<protein>
    <recommendedName>
        <fullName evidence="4">DUF4140 domain-containing protein</fullName>
    </recommendedName>
</protein>
<feature type="chain" id="PRO_5045147922" description="DUF4140 domain-containing protein" evidence="1">
    <location>
        <begin position="20"/>
        <end position="326"/>
    </location>
</feature>
<organism evidence="2 3">
    <name type="scientific">Geobacter benzoatilyticus</name>
    <dbReference type="NCBI Taxonomy" id="2815309"/>
    <lineage>
        <taxon>Bacteria</taxon>
        <taxon>Pseudomonadati</taxon>
        <taxon>Thermodesulfobacteriota</taxon>
        <taxon>Desulfuromonadia</taxon>
        <taxon>Geobacterales</taxon>
        <taxon>Geobacteraceae</taxon>
        <taxon>Geobacter</taxon>
    </lineage>
</organism>
<accession>A0ABX7Q2G5</accession>
<name>A0ABX7Q2G5_9BACT</name>
<dbReference type="RefSeq" id="WP_207163377.1">
    <property type="nucleotide sequence ID" value="NZ_CP071382.1"/>
</dbReference>
<evidence type="ECO:0000256" key="1">
    <source>
        <dbReference type="SAM" id="SignalP"/>
    </source>
</evidence>